<dbReference type="EMBL" id="ADBJ01000052">
    <property type="protein sequence ID" value="EFA75649.1"/>
    <property type="molecule type" value="Genomic_DNA"/>
</dbReference>
<sequence length="825" mass="93899">MKFNNVSRCSTSTLQSRSHCREKVVVGQSFHEMNSRSSSSNSLSSFDGVLQQDDNSMVVPNILNVVSRLLDGEPLESLKRQSVVVVADAGTVDDVKDEQQQQRADLSGLFATLYDMITKPDGALSTTFDEIYWDLVHSLITSLDESSHQWNQKNPTQVNQESSNILKILNWMSLNTSPREFLLVIEELYESTFYEVSFFTRLSLVGLVQNALKRIAVEKRYHFFTSLLPMIMSLIQNDKDSDSNSTKLKDMSVNSDGFNGKTEKKDGEEGEDGNDEDDEQQQQEEEDDRQSLKIQNSGNEEELQQKNTDEDLKWEYPLSCILNFLQQFIGDLNIEAGDKAHLQQQHLFLQSIVQLLGEDNIVNPPQPLQHSNGQSLLSFIGVSRDRSSNISRNELLNLMDVSFDYILKTDQRFREKRRELELEDMYFDQGLDEEDLEEDGETSGLESKKKSHRHVDRDGDGDDDDNVDSDSSSNDDEEMSWDIELSYAGIGYLFYNLLLRPTEQYKLSSVQSPQSLLQDNLSYLITLLQSPSYRVGFKAIQIISFLQKRIKPSVFHVDLALLSTQSILETNTGGGGGGNGVATDENSIWLVDQSPAIVEEPYHFLQLFQTMIKYLVTCPVQKIRSFAFNQFSLILNIMTPATRFNLLASLIRTCKFPSFTGLLIHVVKEQIDGCWSSTDVESRAYFVSPKIIELVGIPMRLEGNPLDRLDAIMNALNLYRFLLIRDKKERQTGVCTRANLMVVRDTFLLPLKAEFNKIKEQFEINAKGDKEALRKALKGISKLGVKEMDEEEIQRASQLVVFHIEMAVDVIDRIIELQNENNNED</sequence>
<gene>
    <name evidence="2" type="ORF">PPL_10910</name>
</gene>
<comment type="caution">
    <text evidence="2">The sequence shown here is derived from an EMBL/GenBank/DDBJ whole genome shotgun (WGS) entry which is preliminary data.</text>
</comment>
<dbReference type="PANTHER" id="PTHR15430">
    <property type="entry name" value="GLOMULIN"/>
    <property type="match status" value="1"/>
</dbReference>
<organism evidence="2 3">
    <name type="scientific">Heterostelium pallidum (strain ATCC 26659 / Pp 5 / PN500)</name>
    <name type="common">Cellular slime mold</name>
    <name type="synonym">Polysphondylium pallidum</name>
    <dbReference type="NCBI Taxonomy" id="670386"/>
    <lineage>
        <taxon>Eukaryota</taxon>
        <taxon>Amoebozoa</taxon>
        <taxon>Evosea</taxon>
        <taxon>Eumycetozoa</taxon>
        <taxon>Dictyostelia</taxon>
        <taxon>Acytosteliales</taxon>
        <taxon>Acytosteliaceae</taxon>
        <taxon>Heterostelium</taxon>
    </lineage>
</organism>
<name>D3BSE3_HETP5</name>
<feature type="compositionally biased region" description="Acidic residues" evidence="1">
    <location>
        <begin position="459"/>
        <end position="478"/>
    </location>
</feature>
<dbReference type="InParanoid" id="D3BSE3"/>
<protein>
    <submittedName>
        <fullName evidence="2">Uncharacterized protein</fullName>
    </submittedName>
</protein>
<dbReference type="Pfam" id="PF08568">
    <property type="entry name" value="Kinetochor_Ybp2"/>
    <property type="match status" value="2"/>
</dbReference>
<dbReference type="InterPro" id="IPR019516">
    <property type="entry name" value="Glomulin/ALF4"/>
</dbReference>
<feature type="compositionally biased region" description="Acidic residues" evidence="1">
    <location>
        <begin position="431"/>
        <end position="441"/>
    </location>
</feature>
<evidence type="ECO:0000313" key="3">
    <source>
        <dbReference type="Proteomes" id="UP000001396"/>
    </source>
</evidence>
<dbReference type="GO" id="GO:0005737">
    <property type="term" value="C:cytoplasm"/>
    <property type="evidence" value="ECO:0007669"/>
    <property type="project" value="TreeGrafter"/>
</dbReference>
<dbReference type="PANTHER" id="PTHR15430:SF1">
    <property type="entry name" value="GLOMULIN"/>
    <property type="match status" value="1"/>
</dbReference>
<dbReference type="InterPro" id="IPR013877">
    <property type="entry name" value="YAP-bd/ALF4/Glomulin"/>
</dbReference>
<accession>D3BSE3</accession>
<reference evidence="2 3" key="1">
    <citation type="journal article" date="2011" name="Genome Res.">
        <title>Phylogeny-wide analysis of social amoeba genomes highlights ancient origins for complex intercellular communication.</title>
        <authorList>
            <person name="Heidel A.J."/>
            <person name="Lawal H.M."/>
            <person name="Felder M."/>
            <person name="Schilde C."/>
            <person name="Helps N.R."/>
            <person name="Tunggal B."/>
            <person name="Rivero F."/>
            <person name="John U."/>
            <person name="Schleicher M."/>
            <person name="Eichinger L."/>
            <person name="Platzer M."/>
            <person name="Noegel A.A."/>
            <person name="Schaap P."/>
            <person name="Gloeckner G."/>
        </authorList>
    </citation>
    <scope>NUCLEOTIDE SEQUENCE [LARGE SCALE GENOMIC DNA]</scope>
    <source>
        <strain evidence="3">ATCC 26659 / Pp 5 / PN500</strain>
    </source>
</reference>
<dbReference type="Proteomes" id="UP000001396">
    <property type="component" value="Unassembled WGS sequence"/>
</dbReference>
<evidence type="ECO:0000313" key="2">
    <source>
        <dbReference type="EMBL" id="EFA75649.1"/>
    </source>
</evidence>
<evidence type="ECO:0000256" key="1">
    <source>
        <dbReference type="SAM" id="MobiDB-lite"/>
    </source>
</evidence>
<dbReference type="AlphaFoldDB" id="D3BSE3"/>
<dbReference type="OMA" id="ISWELVH"/>
<proteinExistence type="predicted"/>
<feature type="region of interest" description="Disordered" evidence="1">
    <location>
        <begin position="431"/>
        <end position="478"/>
    </location>
</feature>
<keyword evidence="3" id="KW-1185">Reference proteome</keyword>
<dbReference type="STRING" id="670386.D3BSE3"/>
<feature type="compositionally biased region" description="Acidic residues" evidence="1">
    <location>
        <begin position="268"/>
        <end position="288"/>
    </location>
</feature>
<feature type="region of interest" description="Disordered" evidence="1">
    <location>
        <begin position="239"/>
        <end position="307"/>
    </location>
</feature>
<dbReference type="FunCoup" id="D3BSE3">
    <property type="interactions" value="646"/>
</dbReference>
<dbReference type="GO" id="GO:0055105">
    <property type="term" value="F:ubiquitin-protein transferase inhibitor activity"/>
    <property type="evidence" value="ECO:0007669"/>
    <property type="project" value="TreeGrafter"/>
</dbReference>
<dbReference type="RefSeq" id="XP_020427783.1">
    <property type="nucleotide sequence ID" value="XM_020581672.1"/>
</dbReference>
<dbReference type="GeneID" id="31366379"/>
<feature type="compositionally biased region" description="Basic and acidic residues" evidence="1">
    <location>
        <begin position="239"/>
        <end position="250"/>
    </location>
</feature>